<dbReference type="AlphaFoldDB" id="A0A9X3BAP1"/>
<keyword evidence="3" id="KW-1185">Reference proteome</keyword>
<dbReference type="EMBL" id="JAODNV010000048">
    <property type="protein sequence ID" value="MCT8992331.1"/>
    <property type="molecule type" value="Genomic_DNA"/>
</dbReference>
<gene>
    <name evidence="2" type="ORF">NYR54_19025</name>
</gene>
<sequence length="79" mass="8712">MFALLTGAMMAQTQKHMMEQTTLAMAQAEQQHQQQMLNMAREHHRALANNAQKQAMAQQEDGQKLMAEATSTLGRAAAA</sequence>
<organism evidence="2 3">
    <name type="scientific">Chelativorans petroleitrophicus</name>
    <dbReference type="NCBI Taxonomy" id="2975484"/>
    <lineage>
        <taxon>Bacteria</taxon>
        <taxon>Pseudomonadati</taxon>
        <taxon>Pseudomonadota</taxon>
        <taxon>Alphaproteobacteria</taxon>
        <taxon>Hyphomicrobiales</taxon>
        <taxon>Phyllobacteriaceae</taxon>
        <taxon>Chelativorans</taxon>
    </lineage>
</organism>
<comment type="caution">
    <text evidence="2">The sequence shown here is derived from an EMBL/GenBank/DDBJ whole genome shotgun (WGS) entry which is preliminary data.</text>
</comment>
<evidence type="ECO:0000256" key="1">
    <source>
        <dbReference type="SAM" id="Coils"/>
    </source>
</evidence>
<name>A0A9X3BAP1_9HYPH</name>
<dbReference type="RefSeq" id="WP_261517276.1">
    <property type="nucleotide sequence ID" value="NZ_JAODNV010000048.1"/>
</dbReference>
<evidence type="ECO:0000313" key="2">
    <source>
        <dbReference type="EMBL" id="MCT8992331.1"/>
    </source>
</evidence>
<proteinExistence type="predicted"/>
<protein>
    <submittedName>
        <fullName evidence="2">Uncharacterized protein</fullName>
    </submittedName>
</protein>
<keyword evidence="1" id="KW-0175">Coiled coil</keyword>
<reference evidence="2" key="1">
    <citation type="submission" date="2022-08" db="EMBL/GenBank/DDBJ databases">
        <title>Chelativorans sichuanense sp. nov., a paraffin oil-degrading bacterium isolated from a mixture of oil-based drill cuttings and paddy soil.</title>
        <authorList>
            <person name="Yu J."/>
            <person name="Liu H."/>
            <person name="Chen Q."/>
        </authorList>
    </citation>
    <scope>NUCLEOTIDE SEQUENCE</scope>
    <source>
        <strain evidence="2">SCAU 2101</strain>
    </source>
</reference>
<dbReference type="Proteomes" id="UP001149009">
    <property type="component" value="Unassembled WGS sequence"/>
</dbReference>
<evidence type="ECO:0000313" key="3">
    <source>
        <dbReference type="Proteomes" id="UP001149009"/>
    </source>
</evidence>
<accession>A0A9X3BAP1</accession>
<feature type="coiled-coil region" evidence="1">
    <location>
        <begin position="18"/>
        <end position="68"/>
    </location>
</feature>